<dbReference type="PANTHER" id="PTHR33221:SF4">
    <property type="entry name" value="HTH-TYPE TRANSCRIPTIONAL REPRESSOR NSRR"/>
    <property type="match status" value="1"/>
</dbReference>
<reference evidence="2 3" key="1">
    <citation type="submission" date="2024-04" db="EMBL/GenBank/DDBJ databases">
        <title>Dissimilatory iodate-reducing microorganisms contribute to the enrichment of iodine in groundwater.</title>
        <authorList>
            <person name="Jiang Z."/>
        </authorList>
    </citation>
    <scope>NUCLEOTIDE SEQUENCE [LARGE SCALE GENOMIC DNA]</scope>
    <source>
        <strain evidence="2 3">NCP973</strain>
    </source>
</reference>
<evidence type="ECO:0000313" key="2">
    <source>
        <dbReference type="EMBL" id="WZJ22093.1"/>
    </source>
</evidence>
<gene>
    <name evidence="2" type="ORF">AADV58_02780</name>
</gene>
<name>A0ABZ2XIT0_9RHOO</name>
<protein>
    <submittedName>
        <fullName evidence="2">Rrf2 family transcriptional regulator</fullName>
    </submittedName>
</protein>
<proteinExistence type="predicted"/>
<evidence type="ECO:0000313" key="3">
    <source>
        <dbReference type="Proteomes" id="UP001479520"/>
    </source>
</evidence>
<dbReference type="InterPro" id="IPR000944">
    <property type="entry name" value="Tscrpt_reg_Rrf2"/>
</dbReference>
<evidence type="ECO:0000256" key="1">
    <source>
        <dbReference type="ARBA" id="ARBA00023125"/>
    </source>
</evidence>
<organism evidence="2 3">
    <name type="scientific">Azonexus hydrophilus</name>
    <dbReference type="NCBI Taxonomy" id="418702"/>
    <lineage>
        <taxon>Bacteria</taxon>
        <taxon>Pseudomonadati</taxon>
        <taxon>Pseudomonadota</taxon>
        <taxon>Betaproteobacteria</taxon>
        <taxon>Rhodocyclales</taxon>
        <taxon>Azonexaceae</taxon>
        <taxon>Azonexus</taxon>
    </lineage>
</organism>
<dbReference type="Pfam" id="PF02082">
    <property type="entry name" value="Rrf2"/>
    <property type="match status" value="1"/>
</dbReference>
<dbReference type="InterPro" id="IPR036388">
    <property type="entry name" value="WH-like_DNA-bd_sf"/>
</dbReference>
<dbReference type="PANTHER" id="PTHR33221">
    <property type="entry name" value="WINGED HELIX-TURN-HELIX TRANSCRIPTIONAL REGULATOR, RRF2 FAMILY"/>
    <property type="match status" value="1"/>
</dbReference>
<dbReference type="SUPFAM" id="SSF46785">
    <property type="entry name" value="Winged helix' DNA-binding domain"/>
    <property type="match status" value="1"/>
</dbReference>
<dbReference type="EMBL" id="CP151406">
    <property type="protein sequence ID" value="WZJ22093.1"/>
    <property type="molecule type" value="Genomic_DNA"/>
</dbReference>
<dbReference type="Proteomes" id="UP001479520">
    <property type="component" value="Chromosome"/>
</dbReference>
<keyword evidence="3" id="KW-1185">Reference proteome</keyword>
<dbReference type="NCBIfam" id="TIGR00738">
    <property type="entry name" value="rrf2_super"/>
    <property type="match status" value="1"/>
</dbReference>
<accession>A0ABZ2XIT0</accession>
<dbReference type="Gene3D" id="1.10.10.10">
    <property type="entry name" value="Winged helix-like DNA-binding domain superfamily/Winged helix DNA-binding domain"/>
    <property type="match status" value="1"/>
</dbReference>
<dbReference type="RefSeq" id="WP_341744028.1">
    <property type="nucleotide sequence ID" value="NZ_CP151406.1"/>
</dbReference>
<dbReference type="InterPro" id="IPR036390">
    <property type="entry name" value="WH_DNA-bd_sf"/>
</dbReference>
<dbReference type="PROSITE" id="PS51197">
    <property type="entry name" value="HTH_RRF2_2"/>
    <property type="match status" value="1"/>
</dbReference>
<keyword evidence="1" id="KW-0238">DNA-binding</keyword>
<sequence>MRLSSFSDYSLRVLMYLGVHAERLATIGEIADAYGISANHLTKVVNHLGRLAYIETVRGKGGGIRLARPAAGIRLGELIRQTENDWALVECFASDGHCRIMPACRLPAILDEALAAMLAVLDRYTLADLLHHPAELGRMIPLPEPAP</sequence>